<evidence type="ECO:0000313" key="1">
    <source>
        <dbReference type="EMBL" id="GKV12635.1"/>
    </source>
</evidence>
<proteinExistence type="predicted"/>
<protein>
    <submittedName>
        <fullName evidence="1">Uncharacterized protein</fullName>
    </submittedName>
</protein>
<organism evidence="1 2">
    <name type="scientific">Rubroshorea leprosula</name>
    <dbReference type="NCBI Taxonomy" id="152421"/>
    <lineage>
        <taxon>Eukaryota</taxon>
        <taxon>Viridiplantae</taxon>
        <taxon>Streptophyta</taxon>
        <taxon>Embryophyta</taxon>
        <taxon>Tracheophyta</taxon>
        <taxon>Spermatophyta</taxon>
        <taxon>Magnoliopsida</taxon>
        <taxon>eudicotyledons</taxon>
        <taxon>Gunneridae</taxon>
        <taxon>Pentapetalae</taxon>
        <taxon>rosids</taxon>
        <taxon>malvids</taxon>
        <taxon>Malvales</taxon>
        <taxon>Dipterocarpaceae</taxon>
        <taxon>Rubroshorea</taxon>
    </lineage>
</organism>
<evidence type="ECO:0000313" key="2">
    <source>
        <dbReference type="Proteomes" id="UP001054252"/>
    </source>
</evidence>
<dbReference type="Proteomes" id="UP001054252">
    <property type="component" value="Unassembled WGS sequence"/>
</dbReference>
<keyword evidence="2" id="KW-1185">Reference proteome</keyword>
<dbReference type="EMBL" id="BPVZ01000037">
    <property type="protein sequence ID" value="GKV12635.1"/>
    <property type="molecule type" value="Genomic_DNA"/>
</dbReference>
<sequence>MVCWSCRACNFVPAGELPDELLFMLVFVGQIFGAE</sequence>
<gene>
    <name evidence="1" type="ORF">SLEP1_g23757</name>
</gene>
<accession>A0AAV5JKN1</accession>
<reference evidence="1 2" key="1">
    <citation type="journal article" date="2021" name="Commun. Biol.">
        <title>The genome of Shorea leprosula (Dipterocarpaceae) highlights the ecological relevance of drought in aseasonal tropical rainforests.</title>
        <authorList>
            <person name="Ng K.K.S."/>
            <person name="Kobayashi M.J."/>
            <person name="Fawcett J.A."/>
            <person name="Hatakeyama M."/>
            <person name="Paape T."/>
            <person name="Ng C.H."/>
            <person name="Ang C.C."/>
            <person name="Tnah L.H."/>
            <person name="Lee C.T."/>
            <person name="Nishiyama T."/>
            <person name="Sese J."/>
            <person name="O'Brien M.J."/>
            <person name="Copetti D."/>
            <person name="Mohd Noor M.I."/>
            <person name="Ong R.C."/>
            <person name="Putra M."/>
            <person name="Sireger I.Z."/>
            <person name="Indrioko S."/>
            <person name="Kosugi Y."/>
            <person name="Izuno A."/>
            <person name="Isagi Y."/>
            <person name="Lee S.L."/>
            <person name="Shimizu K.K."/>
        </authorList>
    </citation>
    <scope>NUCLEOTIDE SEQUENCE [LARGE SCALE GENOMIC DNA]</scope>
    <source>
        <strain evidence="1">214</strain>
    </source>
</reference>
<comment type="caution">
    <text evidence="1">The sequence shown here is derived from an EMBL/GenBank/DDBJ whole genome shotgun (WGS) entry which is preliminary data.</text>
</comment>
<name>A0AAV5JKN1_9ROSI</name>
<dbReference type="AlphaFoldDB" id="A0AAV5JKN1"/>